<dbReference type="AlphaFoldDB" id="A0A5R8Q860"/>
<keyword evidence="2" id="KW-1185">Reference proteome</keyword>
<protein>
    <submittedName>
        <fullName evidence="1">Uncharacterized protein</fullName>
    </submittedName>
</protein>
<evidence type="ECO:0000313" key="1">
    <source>
        <dbReference type="EMBL" id="TLG71780.1"/>
    </source>
</evidence>
<accession>A0A5R8Q860</accession>
<evidence type="ECO:0000313" key="2">
    <source>
        <dbReference type="Proteomes" id="UP000306912"/>
    </source>
</evidence>
<reference evidence="1 2" key="1">
    <citation type="submission" date="2019-05" db="EMBL/GenBank/DDBJ databases">
        <title>Culicoidintestinum kansasii gen. nov., sp. nov. from the gastrointestinal tract of the biting midge, Culicoides sonorensis.</title>
        <authorList>
            <person name="Neupane S."/>
            <person name="Ghosh A."/>
            <person name="Gunther S."/>
            <person name="Martin K."/>
            <person name="Zurek L."/>
        </authorList>
    </citation>
    <scope>NUCLEOTIDE SEQUENCE [LARGE SCALE GENOMIC DNA]</scope>
    <source>
        <strain evidence="1 2">CS-1</strain>
    </source>
</reference>
<organism evidence="1 2">
    <name type="scientific">Culicoidibacter larvae</name>
    <dbReference type="NCBI Taxonomy" id="2579976"/>
    <lineage>
        <taxon>Bacteria</taxon>
        <taxon>Bacillati</taxon>
        <taxon>Bacillota</taxon>
        <taxon>Culicoidibacteria</taxon>
        <taxon>Culicoidibacterales</taxon>
        <taxon>Culicoidibacteraceae</taxon>
        <taxon>Culicoidibacter</taxon>
    </lineage>
</organism>
<dbReference type="RefSeq" id="WP_138192047.1">
    <property type="nucleotide sequence ID" value="NZ_VBWP01000010.1"/>
</dbReference>
<dbReference type="InParanoid" id="A0A5R8Q860"/>
<dbReference type="EMBL" id="VBWP01000010">
    <property type="protein sequence ID" value="TLG71780.1"/>
    <property type="molecule type" value="Genomic_DNA"/>
</dbReference>
<comment type="caution">
    <text evidence="1">The sequence shown here is derived from an EMBL/GenBank/DDBJ whole genome shotgun (WGS) entry which is preliminary data.</text>
</comment>
<name>A0A5R8Q860_9FIRM</name>
<sequence>MMYPDFQIVLNGIRNNTQTTAFKNIFLLDNQPTNFTSATIQAIEQLRQQLNRLSAHEQLVALQQLQEQFIALIHIANPNTAIHETDQASIYELCDQLVNDMASAQLPIRYIEKQHNERLQKFIKTKISFSKE</sequence>
<proteinExistence type="predicted"/>
<gene>
    <name evidence="1" type="ORF">FEZ08_10250</name>
</gene>
<dbReference type="Proteomes" id="UP000306912">
    <property type="component" value="Unassembled WGS sequence"/>
</dbReference>